<dbReference type="InParanoid" id="A0A1B4XCV3"/>
<comment type="similarity">
    <text evidence="1">Belongs to the methyltransferase superfamily. RsmJ family.</text>
</comment>
<keyword evidence="1 2" id="KW-0489">Methyltransferase</keyword>
<protein>
    <recommendedName>
        <fullName evidence="1">Ribosomal RNA small subunit methyltransferase J</fullName>
        <ecNumber evidence="1">2.1.1.242</ecNumber>
    </recommendedName>
    <alternativeName>
        <fullName evidence="1">16S rRNA m2G1516 methyltransferase</fullName>
    </alternativeName>
    <alternativeName>
        <fullName evidence="1">rRNA (guanine-N(2)-)-methyltransferase</fullName>
    </alternativeName>
</protein>
<dbReference type="HAMAP" id="MF_01523">
    <property type="entry name" value="16SrRNA_methyltr_J"/>
    <property type="match status" value="1"/>
</dbReference>
<comment type="function">
    <text evidence="1">Specifically methylates the guanosine in position 1516 of 16S rRNA.</text>
</comment>
<dbReference type="Proteomes" id="UP000243180">
    <property type="component" value="Chromosome"/>
</dbReference>
<dbReference type="FunCoup" id="A0A1B4XCV3">
    <property type="interactions" value="13"/>
</dbReference>
<dbReference type="SUPFAM" id="SSF53335">
    <property type="entry name" value="S-adenosyl-L-methionine-dependent methyltransferases"/>
    <property type="match status" value="1"/>
</dbReference>
<evidence type="ECO:0000313" key="2">
    <source>
        <dbReference type="EMBL" id="BAV32649.1"/>
    </source>
</evidence>
<evidence type="ECO:0000313" key="3">
    <source>
        <dbReference type="Proteomes" id="UP000243180"/>
    </source>
</evidence>
<dbReference type="Gene3D" id="3.40.50.150">
    <property type="entry name" value="Vaccinia Virus protein VP39"/>
    <property type="match status" value="1"/>
</dbReference>
<feature type="binding site" evidence="1">
    <location>
        <begin position="138"/>
        <end position="139"/>
    </location>
    <ligand>
        <name>S-adenosyl-L-methionine</name>
        <dbReference type="ChEBI" id="CHEBI:59789"/>
    </ligand>
</feature>
<dbReference type="OrthoDB" id="3191794at2"/>
<dbReference type="EMBL" id="AP014879">
    <property type="protein sequence ID" value="BAV32649.1"/>
    <property type="molecule type" value="Genomic_DNA"/>
</dbReference>
<dbReference type="PANTHER" id="PTHR36112">
    <property type="entry name" value="RIBOSOMAL RNA SMALL SUBUNIT METHYLTRANSFERASE J"/>
    <property type="match status" value="1"/>
</dbReference>
<proteinExistence type="inferred from homology"/>
<dbReference type="Pfam" id="PF04445">
    <property type="entry name" value="SAM_MT"/>
    <property type="match status" value="1"/>
</dbReference>
<feature type="binding site" evidence="1">
    <location>
        <position position="190"/>
    </location>
    <ligand>
        <name>S-adenosyl-L-methionine</name>
        <dbReference type="ChEBI" id="CHEBI:59789"/>
    </ligand>
</feature>
<dbReference type="GO" id="GO:0005737">
    <property type="term" value="C:cytoplasm"/>
    <property type="evidence" value="ECO:0007669"/>
    <property type="project" value="UniProtKB-SubCell"/>
</dbReference>
<dbReference type="InterPro" id="IPR007536">
    <property type="entry name" value="16SrRNA_methylTrfase_J"/>
</dbReference>
<dbReference type="GO" id="GO:0008990">
    <property type="term" value="F:rRNA (guanine-N2-)-methyltransferase activity"/>
    <property type="evidence" value="ECO:0007669"/>
    <property type="project" value="UniProtKB-UniRule"/>
</dbReference>
<dbReference type="KEGG" id="slim:SCL_0327"/>
<keyword evidence="3" id="KW-1185">Reference proteome</keyword>
<comment type="catalytic activity">
    <reaction evidence="1">
        <text>guanosine(1516) in 16S rRNA + S-adenosyl-L-methionine = N(2)-methylguanosine(1516) in 16S rRNA + S-adenosyl-L-homocysteine + H(+)</text>
        <dbReference type="Rhea" id="RHEA:43220"/>
        <dbReference type="Rhea" id="RHEA-COMP:10412"/>
        <dbReference type="Rhea" id="RHEA-COMP:10413"/>
        <dbReference type="ChEBI" id="CHEBI:15378"/>
        <dbReference type="ChEBI" id="CHEBI:57856"/>
        <dbReference type="ChEBI" id="CHEBI:59789"/>
        <dbReference type="ChEBI" id="CHEBI:74269"/>
        <dbReference type="ChEBI" id="CHEBI:74481"/>
        <dbReference type="EC" id="2.1.1.242"/>
    </reaction>
</comment>
<dbReference type="InterPro" id="IPR029063">
    <property type="entry name" value="SAM-dependent_MTases_sf"/>
</dbReference>
<organism evidence="2 3">
    <name type="scientific">Sulfuricaulis limicola</name>
    <dbReference type="NCBI Taxonomy" id="1620215"/>
    <lineage>
        <taxon>Bacteria</taxon>
        <taxon>Pseudomonadati</taxon>
        <taxon>Pseudomonadota</taxon>
        <taxon>Gammaproteobacteria</taxon>
        <taxon>Acidiferrobacterales</taxon>
        <taxon>Acidiferrobacteraceae</taxon>
        <taxon>Sulfuricaulis</taxon>
    </lineage>
</organism>
<comment type="caution">
    <text evidence="1">Lacks conserved residue(s) required for the propagation of feature annotation.</text>
</comment>
<accession>A0A1B4XCV3</accession>
<comment type="subcellular location">
    <subcellularLocation>
        <location evidence="1">Cytoplasm</location>
    </subcellularLocation>
</comment>
<name>A0A1B4XCV3_9GAMM</name>
<reference evidence="2 3" key="1">
    <citation type="submission" date="2015-05" db="EMBL/GenBank/DDBJ databases">
        <title>Complete genome sequence of a sulfur-oxidizing gammaproteobacterium strain HA5.</title>
        <authorList>
            <person name="Miura A."/>
            <person name="Kojima H."/>
            <person name="Fukui M."/>
        </authorList>
    </citation>
    <scope>NUCLEOTIDE SEQUENCE [LARGE SCALE GENOMIC DNA]</scope>
    <source>
        <strain evidence="2 3">HA5</strain>
    </source>
</reference>
<keyword evidence="1 2" id="KW-0808">Transferase</keyword>
<gene>
    <name evidence="1" type="primary">rsmJ</name>
    <name evidence="2" type="ORF">SCL_0327</name>
</gene>
<sequence length="268" mass="29211">MTSLPARRSAPAFGAARHAPASIAVLAGDDDASRAHTTELARELMLPLAETAEAGFDLLLALTPEHLELRNRRDPRIHPVYVDFSHLDLRPYSANLSRRQPLARAFGKKTRVIVDATAGYAQDALLLALMGFRVTAIERSPVVAALARDGLQRLTALTGALLTGRLELVGGDARALLPAIAPRPDAIYLDPMFPPKRRKSAAVKKEMRLLRELVGDDTDAPELLTISRGIARDRVVVKRPDDAPPLAPDPSMSLTGKLVRYDVYLVRN</sequence>
<dbReference type="RefSeq" id="WP_096359360.1">
    <property type="nucleotide sequence ID" value="NZ_AP014879.1"/>
</dbReference>
<dbReference type="AlphaFoldDB" id="A0A1B4XCV3"/>
<keyword evidence="1" id="KW-0698">rRNA processing</keyword>
<keyword evidence="1" id="KW-0963">Cytoplasm</keyword>
<evidence type="ECO:0000256" key="1">
    <source>
        <dbReference type="HAMAP-Rule" id="MF_01523"/>
    </source>
</evidence>
<dbReference type="EC" id="2.1.1.242" evidence="1"/>
<dbReference type="CDD" id="cd02440">
    <property type="entry name" value="AdoMet_MTases"/>
    <property type="match status" value="1"/>
</dbReference>
<dbReference type="PANTHER" id="PTHR36112:SF1">
    <property type="entry name" value="RIBOSOMAL RNA SMALL SUBUNIT METHYLTRANSFERASE J"/>
    <property type="match status" value="1"/>
</dbReference>
<keyword evidence="1" id="KW-0949">S-adenosyl-L-methionine</keyword>